<sequence>GIADTAQTIYETAAREHESRGVTGAVGEVLRQIPPAVVKPLIVATEATSNVHLPLPNTSEN</sequence>
<reference evidence="10 11" key="1">
    <citation type="submission" date="2016-06" db="EMBL/GenBank/DDBJ databases">
        <title>The Draft Genome Sequence and Annotation of the Desert Woodrat Neotoma lepida.</title>
        <authorList>
            <person name="Campbell M."/>
            <person name="Oakeson K.F."/>
            <person name="Yandell M."/>
            <person name="Halpert J.R."/>
            <person name="Dearing D."/>
        </authorList>
    </citation>
    <scope>NUCLEOTIDE SEQUENCE [LARGE SCALE GENOMIC DNA]</scope>
    <source>
        <strain evidence="10">417</strain>
        <tissue evidence="10">Liver</tissue>
    </source>
</reference>
<evidence type="ECO:0000256" key="9">
    <source>
        <dbReference type="ARBA" id="ARBA00024615"/>
    </source>
</evidence>
<dbReference type="GO" id="GO:0005789">
    <property type="term" value="C:endoplasmic reticulum membrane"/>
    <property type="evidence" value="ECO:0007669"/>
    <property type="project" value="UniProtKB-SubCell"/>
</dbReference>
<comment type="caution">
    <text evidence="10">The sequence shown here is derived from an EMBL/GenBank/DDBJ whole genome shotgun (WGS) entry which is preliminary data.</text>
</comment>
<feature type="non-terminal residue" evidence="10">
    <location>
        <position position="1"/>
    </location>
</feature>
<keyword evidence="7" id="KW-0472">Membrane</keyword>
<proteinExistence type="inferred from homology"/>
<dbReference type="OrthoDB" id="18982at2759"/>
<dbReference type="GO" id="GO:0034045">
    <property type="term" value="C:phagophore assembly site membrane"/>
    <property type="evidence" value="ECO:0007669"/>
    <property type="project" value="UniProtKB-SubCell"/>
</dbReference>
<dbReference type="InterPro" id="IPR026849">
    <property type="entry name" value="ATG2"/>
</dbReference>
<comment type="catalytic activity">
    <reaction evidence="9">
        <text>a 1,2-diacyl-sn-glycero-3-phosphoethanolamine(in) = a 1,2-diacyl-sn-glycero-3-phosphoethanolamine(out)</text>
        <dbReference type="Rhea" id="RHEA:38895"/>
        <dbReference type="ChEBI" id="CHEBI:64612"/>
    </reaction>
</comment>
<evidence type="ECO:0000256" key="7">
    <source>
        <dbReference type="ARBA" id="ARBA00023136"/>
    </source>
</evidence>
<evidence type="ECO:0000256" key="6">
    <source>
        <dbReference type="ARBA" id="ARBA00023055"/>
    </source>
</evidence>
<organism evidence="10 11">
    <name type="scientific">Neotoma lepida</name>
    <name type="common">Desert woodrat</name>
    <dbReference type="NCBI Taxonomy" id="56216"/>
    <lineage>
        <taxon>Eukaryota</taxon>
        <taxon>Metazoa</taxon>
        <taxon>Chordata</taxon>
        <taxon>Craniata</taxon>
        <taxon>Vertebrata</taxon>
        <taxon>Euteleostomi</taxon>
        <taxon>Mammalia</taxon>
        <taxon>Eutheria</taxon>
        <taxon>Euarchontoglires</taxon>
        <taxon>Glires</taxon>
        <taxon>Rodentia</taxon>
        <taxon>Myomorpha</taxon>
        <taxon>Muroidea</taxon>
        <taxon>Cricetidae</taxon>
        <taxon>Neotominae</taxon>
        <taxon>Neotoma</taxon>
    </lineage>
</organism>
<dbReference type="GO" id="GO:0000045">
    <property type="term" value="P:autophagosome assembly"/>
    <property type="evidence" value="ECO:0007669"/>
    <property type="project" value="TreeGrafter"/>
</dbReference>
<comment type="subcellular location">
    <subcellularLocation>
        <location evidence="1">Endoplasmic reticulum membrane</location>
        <topology evidence="1">Peripheral membrane protein</topology>
    </subcellularLocation>
    <subcellularLocation>
        <location evidence="2">Preautophagosomal structure membrane</location>
        <topology evidence="2">Peripheral membrane protein</topology>
    </subcellularLocation>
</comment>
<evidence type="ECO:0000256" key="2">
    <source>
        <dbReference type="ARBA" id="ARBA00004623"/>
    </source>
</evidence>
<comment type="similarity">
    <text evidence="3">Belongs to the ATG2 family.</text>
</comment>
<evidence type="ECO:0000313" key="10">
    <source>
        <dbReference type="EMBL" id="OBS68508.1"/>
    </source>
</evidence>
<dbReference type="GO" id="GO:0061709">
    <property type="term" value="P:reticulophagy"/>
    <property type="evidence" value="ECO:0007669"/>
    <property type="project" value="TreeGrafter"/>
</dbReference>
<evidence type="ECO:0000313" key="11">
    <source>
        <dbReference type="Proteomes" id="UP000092124"/>
    </source>
</evidence>
<dbReference type="PANTHER" id="PTHR13190">
    <property type="entry name" value="AUTOPHAGY-RELATED 2, ISOFORM A"/>
    <property type="match status" value="1"/>
</dbReference>
<dbReference type="EMBL" id="LZPO01075908">
    <property type="protein sequence ID" value="OBS68508.1"/>
    <property type="molecule type" value="Genomic_DNA"/>
</dbReference>
<keyword evidence="6" id="KW-0445">Lipid transport</keyword>
<keyword evidence="11" id="KW-1185">Reference proteome</keyword>
<comment type="catalytic activity">
    <reaction evidence="8">
        <text>a 1,2-diacyl-sn-glycero-3-phospho-L-serine(in) = a 1,2-diacyl-sn-glycero-3-phospho-L-serine(out)</text>
        <dbReference type="Rhea" id="RHEA:38663"/>
        <dbReference type="ChEBI" id="CHEBI:57262"/>
    </reaction>
</comment>
<evidence type="ECO:0000256" key="5">
    <source>
        <dbReference type="ARBA" id="ARBA00022824"/>
    </source>
</evidence>
<dbReference type="GO" id="GO:0034727">
    <property type="term" value="P:piecemeal microautophagy of the nucleus"/>
    <property type="evidence" value="ECO:0007669"/>
    <property type="project" value="TreeGrafter"/>
</dbReference>
<dbReference type="GO" id="GO:0000422">
    <property type="term" value="P:autophagy of mitochondrion"/>
    <property type="evidence" value="ECO:0007669"/>
    <property type="project" value="TreeGrafter"/>
</dbReference>
<dbReference type="STRING" id="56216.A0A1A6GQC3"/>
<evidence type="ECO:0000256" key="1">
    <source>
        <dbReference type="ARBA" id="ARBA00004406"/>
    </source>
</evidence>
<gene>
    <name evidence="10" type="ORF">A6R68_02953</name>
</gene>
<dbReference type="AlphaFoldDB" id="A0A1A6GQC3"/>
<evidence type="ECO:0000256" key="3">
    <source>
        <dbReference type="ARBA" id="ARBA00009714"/>
    </source>
</evidence>
<dbReference type="GO" id="GO:0061723">
    <property type="term" value="P:glycophagy"/>
    <property type="evidence" value="ECO:0007669"/>
    <property type="project" value="TreeGrafter"/>
</dbReference>
<name>A0A1A6GQC3_NEOLE</name>
<dbReference type="Proteomes" id="UP000092124">
    <property type="component" value="Unassembled WGS sequence"/>
</dbReference>
<dbReference type="GO" id="GO:0006869">
    <property type="term" value="P:lipid transport"/>
    <property type="evidence" value="ECO:0007669"/>
    <property type="project" value="UniProtKB-KW"/>
</dbReference>
<dbReference type="PANTHER" id="PTHR13190:SF20">
    <property type="entry name" value="AUTOPHAGY-RELATED PROTEIN 2 HOMOLOG B"/>
    <property type="match status" value="1"/>
</dbReference>
<keyword evidence="4" id="KW-0813">Transport</keyword>
<accession>A0A1A6GQC3</accession>
<protein>
    <submittedName>
        <fullName evidence="10">Uncharacterized protein</fullName>
    </submittedName>
</protein>
<evidence type="ECO:0000256" key="8">
    <source>
        <dbReference type="ARBA" id="ARBA00024479"/>
    </source>
</evidence>
<dbReference type="GO" id="GO:0032266">
    <property type="term" value="F:phosphatidylinositol-3-phosphate binding"/>
    <property type="evidence" value="ECO:0007669"/>
    <property type="project" value="TreeGrafter"/>
</dbReference>
<evidence type="ECO:0000256" key="4">
    <source>
        <dbReference type="ARBA" id="ARBA00022448"/>
    </source>
</evidence>
<keyword evidence="5" id="KW-0256">Endoplasmic reticulum</keyword>
<dbReference type="GO" id="GO:0043495">
    <property type="term" value="F:protein-membrane adaptor activity"/>
    <property type="evidence" value="ECO:0007669"/>
    <property type="project" value="TreeGrafter"/>
</dbReference>
<dbReference type="GO" id="GO:0061908">
    <property type="term" value="C:phagophore"/>
    <property type="evidence" value="ECO:0007669"/>
    <property type="project" value="TreeGrafter"/>
</dbReference>